<name>A0A3N4JM93_9PEZI</name>
<evidence type="ECO:0000313" key="2">
    <source>
        <dbReference type="Proteomes" id="UP000276215"/>
    </source>
</evidence>
<dbReference type="EMBL" id="ML120396">
    <property type="protein sequence ID" value="RPA98417.1"/>
    <property type="molecule type" value="Genomic_DNA"/>
</dbReference>
<organism evidence="1 2">
    <name type="scientific">Choiromyces venosus 120613-1</name>
    <dbReference type="NCBI Taxonomy" id="1336337"/>
    <lineage>
        <taxon>Eukaryota</taxon>
        <taxon>Fungi</taxon>
        <taxon>Dikarya</taxon>
        <taxon>Ascomycota</taxon>
        <taxon>Pezizomycotina</taxon>
        <taxon>Pezizomycetes</taxon>
        <taxon>Pezizales</taxon>
        <taxon>Tuberaceae</taxon>
        <taxon>Choiromyces</taxon>
    </lineage>
</organism>
<gene>
    <name evidence="1" type="ORF">L873DRAFT_1043904</name>
</gene>
<reference evidence="1 2" key="1">
    <citation type="journal article" date="2018" name="Nat. Ecol. Evol.">
        <title>Pezizomycetes genomes reveal the molecular basis of ectomycorrhizal truffle lifestyle.</title>
        <authorList>
            <person name="Murat C."/>
            <person name="Payen T."/>
            <person name="Noel B."/>
            <person name="Kuo A."/>
            <person name="Morin E."/>
            <person name="Chen J."/>
            <person name="Kohler A."/>
            <person name="Krizsan K."/>
            <person name="Balestrini R."/>
            <person name="Da Silva C."/>
            <person name="Montanini B."/>
            <person name="Hainaut M."/>
            <person name="Levati E."/>
            <person name="Barry K.W."/>
            <person name="Belfiori B."/>
            <person name="Cichocki N."/>
            <person name="Clum A."/>
            <person name="Dockter R.B."/>
            <person name="Fauchery L."/>
            <person name="Guy J."/>
            <person name="Iotti M."/>
            <person name="Le Tacon F."/>
            <person name="Lindquist E.A."/>
            <person name="Lipzen A."/>
            <person name="Malagnac F."/>
            <person name="Mello A."/>
            <person name="Molinier V."/>
            <person name="Miyauchi S."/>
            <person name="Poulain J."/>
            <person name="Riccioni C."/>
            <person name="Rubini A."/>
            <person name="Sitrit Y."/>
            <person name="Splivallo R."/>
            <person name="Traeger S."/>
            <person name="Wang M."/>
            <person name="Zifcakova L."/>
            <person name="Wipf D."/>
            <person name="Zambonelli A."/>
            <person name="Paolocci F."/>
            <person name="Nowrousian M."/>
            <person name="Ottonello S."/>
            <person name="Baldrian P."/>
            <person name="Spatafora J.W."/>
            <person name="Henrissat B."/>
            <person name="Nagy L.G."/>
            <person name="Aury J.M."/>
            <person name="Wincker P."/>
            <person name="Grigoriev I.V."/>
            <person name="Bonfante P."/>
            <person name="Martin F.M."/>
        </authorList>
    </citation>
    <scope>NUCLEOTIDE SEQUENCE [LARGE SCALE GENOMIC DNA]</scope>
    <source>
        <strain evidence="1 2">120613-1</strain>
    </source>
</reference>
<dbReference type="Proteomes" id="UP000276215">
    <property type="component" value="Unassembled WGS sequence"/>
</dbReference>
<accession>A0A3N4JM93</accession>
<keyword evidence="2" id="KW-1185">Reference proteome</keyword>
<proteinExistence type="predicted"/>
<sequence>MCSTSTLLSLNCLLNTEEENVRYYGGKPHLSTLVQQERHTHPGPQPFSSTNPVLCTNYHIISTMVMIGITSLSEGTIQIKARRYWYCA</sequence>
<evidence type="ECO:0000313" key="1">
    <source>
        <dbReference type="EMBL" id="RPA98417.1"/>
    </source>
</evidence>
<dbReference type="AlphaFoldDB" id="A0A3N4JM93"/>
<protein>
    <submittedName>
        <fullName evidence="1">Uncharacterized protein</fullName>
    </submittedName>
</protein>